<name>A0A1N7I8X7_9FLAO</name>
<keyword evidence="2" id="KW-1185">Reference proteome</keyword>
<dbReference type="EMBL" id="FTNY01000002">
    <property type="protein sequence ID" value="SIS33521.1"/>
    <property type="molecule type" value="Genomic_DNA"/>
</dbReference>
<organism evidence="1 2">
    <name type="scientific">Chryseobacterium shigense</name>
    <dbReference type="NCBI Taxonomy" id="297244"/>
    <lineage>
        <taxon>Bacteria</taxon>
        <taxon>Pseudomonadati</taxon>
        <taxon>Bacteroidota</taxon>
        <taxon>Flavobacteriia</taxon>
        <taxon>Flavobacteriales</taxon>
        <taxon>Weeksellaceae</taxon>
        <taxon>Chryseobacterium group</taxon>
        <taxon>Chryseobacterium</taxon>
    </lineage>
</organism>
<dbReference type="Proteomes" id="UP000186373">
    <property type="component" value="Unassembled WGS sequence"/>
</dbReference>
<accession>A0A1N7I8X7</accession>
<dbReference type="AlphaFoldDB" id="A0A1N7I8X7"/>
<dbReference type="OrthoDB" id="196248at2"/>
<evidence type="ECO:0000313" key="2">
    <source>
        <dbReference type="Proteomes" id="UP000186373"/>
    </source>
</evidence>
<reference evidence="2" key="1">
    <citation type="submission" date="2017-01" db="EMBL/GenBank/DDBJ databases">
        <authorList>
            <person name="Varghese N."/>
            <person name="Submissions S."/>
        </authorList>
    </citation>
    <scope>NUCLEOTIDE SEQUENCE [LARGE SCALE GENOMIC DNA]</scope>
    <source>
        <strain evidence="2">DSM 17126</strain>
    </source>
</reference>
<evidence type="ECO:0000313" key="1">
    <source>
        <dbReference type="EMBL" id="SIS33521.1"/>
    </source>
</evidence>
<proteinExistence type="predicted"/>
<gene>
    <name evidence="1" type="ORF">SAMN05421639_102659</name>
</gene>
<dbReference type="RefSeq" id="WP_076506432.1">
    <property type="nucleotide sequence ID" value="NZ_FTNY01000002.1"/>
</dbReference>
<sequence length="104" mass="11950">MALAKKGLRRMVVGDQIFYWKIRKIVSHNEKHNEEYGIPVQHESEGQLLLIYTGFCRSIDYGREPMNISPQFIKSKIIEAIDLGWKFDQPGTAVKLVNGVLMSQ</sequence>
<protein>
    <submittedName>
        <fullName evidence="1">Uncharacterized protein</fullName>
    </submittedName>
</protein>